<accession>A0ABQ1G4I4</accession>
<feature type="transmembrane region" description="Helical" evidence="6">
    <location>
        <begin position="271"/>
        <end position="292"/>
    </location>
</feature>
<feature type="transmembrane region" description="Helical" evidence="6">
    <location>
        <begin position="238"/>
        <end position="259"/>
    </location>
</feature>
<dbReference type="InterPro" id="IPR044770">
    <property type="entry name" value="MFS_spinster-like"/>
</dbReference>
<dbReference type="EMBL" id="BMDW01000002">
    <property type="protein sequence ID" value="GGA37319.1"/>
    <property type="molecule type" value="Genomic_DNA"/>
</dbReference>
<evidence type="ECO:0000256" key="2">
    <source>
        <dbReference type="ARBA" id="ARBA00022448"/>
    </source>
</evidence>
<evidence type="ECO:0000256" key="1">
    <source>
        <dbReference type="ARBA" id="ARBA00004141"/>
    </source>
</evidence>
<evidence type="ECO:0000256" key="6">
    <source>
        <dbReference type="SAM" id="Phobius"/>
    </source>
</evidence>
<dbReference type="SUPFAM" id="SSF103473">
    <property type="entry name" value="MFS general substrate transporter"/>
    <property type="match status" value="1"/>
</dbReference>
<dbReference type="PANTHER" id="PTHR23505">
    <property type="entry name" value="SPINSTER"/>
    <property type="match status" value="1"/>
</dbReference>
<keyword evidence="5 6" id="KW-0472">Membrane</keyword>
<sequence>MTSLCGFAQNFVQLFVARMGVGVGEAALSPGAYSMISDYFPPHQRPRALSLYTSAAYIGGGIATIAGGALIALMPPIDLPGVGRLQPWQAIFIVVGLPGLLVALPVTTVREPKRTGLKAGAHPNFRDVRAHLAAWRGAYGLLIIGYAVSGLMWNGAIAWIPTYFIRHFGWTASQVSLPYGLITIGGGVGGINLGGWIATRLRQRGRLDANIIVGLIAIAVAMPSGIAAAFAATPDLALALFALFLFGCAIPWGGAVAALQEITPNQMRGQVSAIYLFCLSLVGIGVGPTLVAGFTDHLFADDAALGKSIALTIAIAGPVSALLLLLARRPYCRALRAVAF</sequence>
<proteinExistence type="predicted"/>
<keyword evidence="3 6" id="KW-0812">Transmembrane</keyword>
<dbReference type="PANTHER" id="PTHR23505:SF79">
    <property type="entry name" value="PROTEIN SPINSTER"/>
    <property type="match status" value="1"/>
</dbReference>
<name>A0ABQ1G4I4_9SPHN</name>
<feature type="transmembrane region" description="Helical" evidence="6">
    <location>
        <begin position="177"/>
        <end position="199"/>
    </location>
</feature>
<keyword evidence="4 6" id="KW-1133">Transmembrane helix</keyword>
<dbReference type="RefSeq" id="WP_373868536.1">
    <property type="nucleotide sequence ID" value="NZ_BMDW01000002.1"/>
</dbReference>
<feature type="transmembrane region" description="Helical" evidence="6">
    <location>
        <begin position="139"/>
        <end position="165"/>
    </location>
</feature>
<comment type="caution">
    <text evidence="8">The sequence shown here is derived from an EMBL/GenBank/DDBJ whole genome shotgun (WGS) entry which is preliminary data.</text>
</comment>
<evidence type="ECO:0000313" key="8">
    <source>
        <dbReference type="EMBL" id="GGA37319.1"/>
    </source>
</evidence>
<feature type="transmembrane region" description="Helical" evidence="6">
    <location>
        <begin position="304"/>
        <end position="326"/>
    </location>
</feature>
<dbReference type="Proteomes" id="UP000618591">
    <property type="component" value="Unassembled WGS sequence"/>
</dbReference>
<evidence type="ECO:0000256" key="5">
    <source>
        <dbReference type="ARBA" id="ARBA00023136"/>
    </source>
</evidence>
<feature type="domain" description="Major facilitator superfamily (MFS) profile" evidence="7">
    <location>
        <begin position="1"/>
        <end position="333"/>
    </location>
</feature>
<evidence type="ECO:0000313" key="9">
    <source>
        <dbReference type="Proteomes" id="UP000618591"/>
    </source>
</evidence>
<reference evidence="9" key="1">
    <citation type="journal article" date="2019" name="Int. J. Syst. Evol. Microbiol.">
        <title>The Global Catalogue of Microorganisms (GCM) 10K type strain sequencing project: providing services to taxonomists for standard genome sequencing and annotation.</title>
        <authorList>
            <consortium name="The Broad Institute Genomics Platform"/>
            <consortium name="The Broad Institute Genome Sequencing Center for Infectious Disease"/>
            <person name="Wu L."/>
            <person name="Ma J."/>
        </authorList>
    </citation>
    <scope>NUCLEOTIDE SEQUENCE [LARGE SCALE GENOMIC DNA]</scope>
    <source>
        <strain evidence="9">CGMCC 1.10106</strain>
    </source>
</reference>
<dbReference type="InterPro" id="IPR020846">
    <property type="entry name" value="MFS_dom"/>
</dbReference>
<dbReference type="InterPro" id="IPR036259">
    <property type="entry name" value="MFS_trans_sf"/>
</dbReference>
<dbReference type="Gene3D" id="1.20.1250.20">
    <property type="entry name" value="MFS general substrate transporter like domains"/>
    <property type="match status" value="1"/>
</dbReference>
<feature type="transmembrane region" description="Helical" evidence="6">
    <location>
        <begin position="89"/>
        <end position="109"/>
    </location>
</feature>
<organism evidence="8 9">
    <name type="scientific">Sphingomonas psychrolutea</name>
    <dbReference type="NCBI Taxonomy" id="1259676"/>
    <lineage>
        <taxon>Bacteria</taxon>
        <taxon>Pseudomonadati</taxon>
        <taxon>Pseudomonadota</taxon>
        <taxon>Alphaproteobacteria</taxon>
        <taxon>Sphingomonadales</taxon>
        <taxon>Sphingomonadaceae</taxon>
        <taxon>Sphingomonas</taxon>
    </lineage>
</organism>
<comment type="subcellular location">
    <subcellularLocation>
        <location evidence="1">Membrane</location>
        <topology evidence="1">Multi-pass membrane protein</topology>
    </subcellularLocation>
</comment>
<evidence type="ECO:0000256" key="4">
    <source>
        <dbReference type="ARBA" id="ARBA00022989"/>
    </source>
</evidence>
<feature type="transmembrane region" description="Helical" evidence="6">
    <location>
        <begin position="211"/>
        <end position="232"/>
    </location>
</feature>
<dbReference type="InterPro" id="IPR011701">
    <property type="entry name" value="MFS"/>
</dbReference>
<evidence type="ECO:0000256" key="3">
    <source>
        <dbReference type="ARBA" id="ARBA00022692"/>
    </source>
</evidence>
<gene>
    <name evidence="8" type="ORF">GCM10011395_04540</name>
</gene>
<keyword evidence="2" id="KW-0813">Transport</keyword>
<evidence type="ECO:0000259" key="7">
    <source>
        <dbReference type="PROSITE" id="PS50850"/>
    </source>
</evidence>
<keyword evidence="9" id="KW-1185">Reference proteome</keyword>
<dbReference type="Pfam" id="PF07690">
    <property type="entry name" value="MFS_1"/>
    <property type="match status" value="1"/>
</dbReference>
<feature type="transmembrane region" description="Helical" evidence="6">
    <location>
        <begin position="55"/>
        <end position="77"/>
    </location>
</feature>
<dbReference type="PROSITE" id="PS50850">
    <property type="entry name" value="MFS"/>
    <property type="match status" value="1"/>
</dbReference>
<protein>
    <recommendedName>
        <fullName evidence="7">Major facilitator superfamily (MFS) profile domain-containing protein</fullName>
    </recommendedName>
</protein>